<feature type="domain" description="Acylamino-acid-releasing enzyme N-terminal" evidence="9">
    <location>
        <begin position="80"/>
        <end position="569"/>
    </location>
</feature>
<dbReference type="PANTHER" id="PTHR42776:SF4">
    <property type="entry name" value="ACYLAMINO-ACID-RELEASING ENZYME"/>
    <property type="match status" value="1"/>
</dbReference>
<feature type="domain" description="Peptidase S9 prolyl oligopeptidase catalytic" evidence="8">
    <location>
        <begin position="639"/>
        <end position="849"/>
    </location>
</feature>
<accession>A0AAV7EVI5</accession>
<dbReference type="FunFam" id="3.40.50.1820:FF:000146">
    <property type="entry name" value="Acylamino-acid-releasing enzyme"/>
    <property type="match status" value="1"/>
</dbReference>
<keyword evidence="11" id="KW-1185">Reference proteome</keyword>
<dbReference type="AlphaFoldDB" id="A0AAV7EVI5"/>
<keyword evidence="7" id="KW-0378">Hydrolase</keyword>
<evidence type="ECO:0000256" key="1">
    <source>
        <dbReference type="ARBA" id="ARBA00000721"/>
    </source>
</evidence>
<dbReference type="PROSITE" id="PS00708">
    <property type="entry name" value="PRO_ENDOPEP_SER"/>
    <property type="match status" value="1"/>
</dbReference>
<dbReference type="PANTHER" id="PTHR42776">
    <property type="entry name" value="SERINE PEPTIDASE S9 FAMILY MEMBER"/>
    <property type="match status" value="1"/>
</dbReference>
<comment type="similarity">
    <text evidence="3">Belongs to the peptidase S9C family.</text>
</comment>
<evidence type="ECO:0000259" key="8">
    <source>
        <dbReference type="Pfam" id="PF00326"/>
    </source>
</evidence>
<evidence type="ECO:0000256" key="5">
    <source>
        <dbReference type="ARBA" id="ARBA00012917"/>
    </source>
</evidence>
<sequence length="851" mass="93665">MGCVVLIQRMIVGDYVEMASVLTAVHCFPKRCRTHSPQYPLFLTKSPARELPLKVSSLPIHQRKESNITAMGSSEAALPKEMPLGMDPDMEEEYTFQSKLLQDFTNFPTVNKAWIFKSDDGNSSKAMFSIGQANLVSNKKKTVILSAHITKEIKDSTKFQWSPFPVEMIGVSVIVPSPSGSKLLVVRNKDDESPTQLEIWSSSHLLKEIFVPKSTHGSIYTDGWFEGISWNSEETLIAYIAEEPTPCKPVFDGFGYRGDGSTNKSCGTWKGLGEWEEHWGETYSGKRNPALFVVNIHSEDVRVVKGIGKSLSVGQVIWAPSTSQDVNQYLVCVGWPGEIGPLKYSRKLGLKYCFNRPCALYAVRSPFSEPEVHEDQLNDVTKDLPKVIKLTGGINSAFFPRFSPDGKILVFASARSSVDTGAHCATNSLHKMDWPTDGQPNPTQEILDVVPVVMHAKDGSFPGLYISNILIYPWLSDGCTLVLSSIWGSAETVLSINILSGTVTRISPMDSSASWDVLAVEGDNILAVSSTPISPHQIWYGSLSNRKELGVTWDWSSVSTPFTDYPETVTSLLSSLQYSIMKIPVRDISENLLEGAMKPFEAIFVSSKDNKKNGSCDPLIVILHGGPHSVSLSCYMKSWAFLASLGYSLLIVNYRGSLGFGEEALQSLLGKIGHQDVNDVLTAMDLVIEMGLADPSKVAVLGGSHGGFLTTHLIGQAPERFKAAVARNPVCNIGLMVGTTDIPDWCYVEAYGSDWESIFTEGPSAEQLSHFHGKSPISHLSKVKAPILFLLGAQDLRVPISNGLQYARVLKEKGKVTKVIIFPEDNHPLDRPQTDFESYVNIGVWFKKYCE</sequence>
<organism evidence="10 11">
    <name type="scientific">Aristolochia fimbriata</name>
    <name type="common">White veined hardy Dutchman's pipe vine</name>
    <dbReference type="NCBI Taxonomy" id="158543"/>
    <lineage>
        <taxon>Eukaryota</taxon>
        <taxon>Viridiplantae</taxon>
        <taxon>Streptophyta</taxon>
        <taxon>Embryophyta</taxon>
        <taxon>Tracheophyta</taxon>
        <taxon>Spermatophyta</taxon>
        <taxon>Magnoliopsida</taxon>
        <taxon>Magnoliidae</taxon>
        <taxon>Piperales</taxon>
        <taxon>Aristolochiaceae</taxon>
        <taxon>Aristolochia</taxon>
    </lineage>
</organism>
<proteinExistence type="inferred from homology"/>
<evidence type="ECO:0000313" key="10">
    <source>
        <dbReference type="EMBL" id="KAG9451856.1"/>
    </source>
</evidence>
<dbReference type="InterPro" id="IPR029058">
    <property type="entry name" value="AB_hydrolase_fold"/>
</dbReference>
<dbReference type="EMBL" id="JAINDJ010000003">
    <property type="protein sequence ID" value="KAG9451856.1"/>
    <property type="molecule type" value="Genomic_DNA"/>
</dbReference>
<evidence type="ECO:0000259" key="9">
    <source>
        <dbReference type="Pfam" id="PF19283"/>
    </source>
</evidence>
<reference evidence="10 11" key="1">
    <citation type="submission" date="2021-07" db="EMBL/GenBank/DDBJ databases">
        <title>The Aristolochia fimbriata genome: insights into angiosperm evolution, floral development and chemical biosynthesis.</title>
        <authorList>
            <person name="Jiao Y."/>
        </authorList>
    </citation>
    <scope>NUCLEOTIDE SEQUENCE [LARGE SCALE GENOMIC DNA]</scope>
    <source>
        <strain evidence="10">IBCAS-2021</strain>
        <tissue evidence="10">Leaf</tissue>
    </source>
</reference>
<dbReference type="Pfam" id="PF19283">
    <property type="entry name" value="APEH_N"/>
    <property type="match status" value="1"/>
</dbReference>
<keyword evidence="6" id="KW-0963">Cytoplasm</keyword>
<comment type="subcellular location">
    <subcellularLocation>
        <location evidence="2">Cytoplasm</location>
    </subcellularLocation>
</comment>
<evidence type="ECO:0000256" key="3">
    <source>
        <dbReference type="ARBA" id="ARBA00010040"/>
    </source>
</evidence>
<gene>
    <name evidence="10" type="ORF">H6P81_004760</name>
</gene>
<comment type="catalytic activity">
    <reaction evidence="1">
        <text>Cleavage of an N-acetyl or N-formyl amino acid from the N-terminus of a polypeptide.</text>
        <dbReference type="EC" id="3.4.19.1"/>
    </reaction>
</comment>
<dbReference type="Pfam" id="PF00326">
    <property type="entry name" value="Peptidase_S9"/>
    <property type="match status" value="1"/>
</dbReference>
<dbReference type="Gene3D" id="3.40.50.1820">
    <property type="entry name" value="alpha/beta hydrolase"/>
    <property type="match status" value="1"/>
</dbReference>
<dbReference type="InterPro" id="IPR001375">
    <property type="entry name" value="Peptidase_S9_cat"/>
</dbReference>
<comment type="subunit">
    <text evidence="4">Homotetramer.</text>
</comment>
<dbReference type="GO" id="GO:0006508">
    <property type="term" value="P:proteolysis"/>
    <property type="evidence" value="ECO:0007669"/>
    <property type="project" value="InterPro"/>
</dbReference>
<protein>
    <recommendedName>
        <fullName evidence="5">acylaminoacyl-peptidase</fullName>
        <ecNumber evidence="5">3.4.19.1</ecNumber>
    </recommendedName>
</protein>
<dbReference type="SUPFAM" id="SSF53474">
    <property type="entry name" value="alpha/beta-Hydrolases"/>
    <property type="match status" value="1"/>
</dbReference>
<evidence type="ECO:0000256" key="2">
    <source>
        <dbReference type="ARBA" id="ARBA00004496"/>
    </source>
</evidence>
<dbReference type="GO" id="GO:0008242">
    <property type="term" value="F:omega peptidase activity"/>
    <property type="evidence" value="ECO:0007669"/>
    <property type="project" value="UniProtKB-EC"/>
</dbReference>
<dbReference type="InterPro" id="IPR002471">
    <property type="entry name" value="Pept_S9_AS"/>
</dbReference>
<evidence type="ECO:0000256" key="4">
    <source>
        <dbReference type="ARBA" id="ARBA00011881"/>
    </source>
</evidence>
<dbReference type="EC" id="3.4.19.1" evidence="5"/>
<dbReference type="Proteomes" id="UP000825729">
    <property type="component" value="Unassembled WGS sequence"/>
</dbReference>
<name>A0AAV7EVI5_ARIFI</name>
<comment type="caution">
    <text evidence="10">The sequence shown here is derived from an EMBL/GenBank/DDBJ whole genome shotgun (WGS) entry which is preliminary data.</text>
</comment>
<evidence type="ECO:0000313" key="11">
    <source>
        <dbReference type="Proteomes" id="UP000825729"/>
    </source>
</evidence>
<evidence type="ECO:0000256" key="7">
    <source>
        <dbReference type="ARBA" id="ARBA00022801"/>
    </source>
</evidence>
<dbReference type="GO" id="GO:0005737">
    <property type="term" value="C:cytoplasm"/>
    <property type="evidence" value="ECO:0007669"/>
    <property type="project" value="UniProtKB-SubCell"/>
</dbReference>
<dbReference type="SUPFAM" id="SSF82171">
    <property type="entry name" value="DPP6 N-terminal domain-like"/>
    <property type="match status" value="1"/>
</dbReference>
<dbReference type="InterPro" id="IPR045550">
    <property type="entry name" value="AARE_N"/>
</dbReference>
<evidence type="ECO:0000256" key="6">
    <source>
        <dbReference type="ARBA" id="ARBA00022490"/>
    </source>
</evidence>
<dbReference type="GO" id="GO:0004252">
    <property type="term" value="F:serine-type endopeptidase activity"/>
    <property type="evidence" value="ECO:0007669"/>
    <property type="project" value="InterPro"/>
</dbReference>